<keyword evidence="2" id="KW-1185">Reference proteome</keyword>
<dbReference type="EMBL" id="CAJJDP010000031">
    <property type="protein sequence ID" value="CAD8155877.1"/>
    <property type="molecule type" value="Genomic_DNA"/>
</dbReference>
<proteinExistence type="predicted"/>
<evidence type="ECO:0000313" key="2">
    <source>
        <dbReference type="Proteomes" id="UP000683925"/>
    </source>
</evidence>
<protein>
    <submittedName>
        <fullName evidence="1">Uncharacterized protein</fullName>
    </submittedName>
</protein>
<reference evidence="1" key="1">
    <citation type="submission" date="2021-01" db="EMBL/GenBank/DDBJ databases">
        <authorList>
            <consortium name="Genoscope - CEA"/>
            <person name="William W."/>
        </authorList>
    </citation>
    <scope>NUCLEOTIDE SEQUENCE</scope>
</reference>
<evidence type="ECO:0000313" key="1">
    <source>
        <dbReference type="EMBL" id="CAD8155877.1"/>
    </source>
</evidence>
<dbReference type="AlphaFoldDB" id="A0A8S1TWM9"/>
<accession>A0A8S1TWM9</accession>
<comment type="caution">
    <text evidence="1">The sequence shown here is derived from an EMBL/GenBank/DDBJ whole genome shotgun (WGS) entry which is preliminary data.</text>
</comment>
<organism evidence="1 2">
    <name type="scientific">Paramecium octaurelia</name>
    <dbReference type="NCBI Taxonomy" id="43137"/>
    <lineage>
        <taxon>Eukaryota</taxon>
        <taxon>Sar</taxon>
        <taxon>Alveolata</taxon>
        <taxon>Ciliophora</taxon>
        <taxon>Intramacronucleata</taxon>
        <taxon>Oligohymenophorea</taxon>
        <taxon>Peniculida</taxon>
        <taxon>Parameciidae</taxon>
        <taxon>Paramecium</taxon>
    </lineage>
</organism>
<dbReference type="Proteomes" id="UP000683925">
    <property type="component" value="Unassembled WGS sequence"/>
</dbReference>
<gene>
    <name evidence="1" type="ORF">POCTA_138.1.T0310178</name>
</gene>
<sequence>MNQNILEREGWGKFDQKFRNQLKIKSIQKENDGGRVKVKEVNDRVINLMISQE</sequence>
<name>A0A8S1TWM9_PAROT</name>